<dbReference type="PANTHER" id="PTHR10357:SF219">
    <property type="entry name" value="MALTOSE ALPHA-D-GLUCOSYLTRANSFERASE"/>
    <property type="match status" value="1"/>
</dbReference>
<evidence type="ECO:0000313" key="3">
    <source>
        <dbReference type="Proteomes" id="UP001595818"/>
    </source>
</evidence>
<evidence type="ECO:0000259" key="1">
    <source>
        <dbReference type="SMART" id="SM00642"/>
    </source>
</evidence>
<organism evidence="2 3">
    <name type="scientific">Negadavirga shengliensis</name>
    <dbReference type="NCBI Taxonomy" id="1389218"/>
    <lineage>
        <taxon>Bacteria</taxon>
        <taxon>Pseudomonadati</taxon>
        <taxon>Bacteroidota</taxon>
        <taxon>Cytophagia</taxon>
        <taxon>Cytophagales</taxon>
        <taxon>Cyclobacteriaceae</taxon>
        <taxon>Negadavirga</taxon>
    </lineage>
</organism>
<dbReference type="EMBL" id="JBHSJJ010000016">
    <property type="protein sequence ID" value="MFC4874188.1"/>
    <property type="molecule type" value="Genomic_DNA"/>
</dbReference>
<protein>
    <submittedName>
        <fullName evidence="2">Alpha-amylase family protein</fullName>
    </submittedName>
</protein>
<dbReference type="CDD" id="cd11334">
    <property type="entry name" value="AmyAc_TreS"/>
    <property type="match status" value="1"/>
</dbReference>
<reference evidence="3" key="1">
    <citation type="journal article" date="2019" name="Int. J. Syst. Evol. Microbiol.">
        <title>The Global Catalogue of Microorganisms (GCM) 10K type strain sequencing project: providing services to taxonomists for standard genome sequencing and annotation.</title>
        <authorList>
            <consortium name="The Broad Institute Genomics Platform"/>
            <consortium name="The Broad Institute Genome Sequencing Center for Infectious Disease"/>
            <person name="Wu L."/>
            <person name="Ma J."/>
        </authorList>
    </citation>
    <scope>NUCLEOTIDE SEQUENCE [LARGE SCALE GENOMIC DNA]</scope>
    <source>
        <strain evidence="3">CGMCC 4.7466</strain>
    </source>
</reference>
<dbReference type="SMART" id="SM00642">
    <property type="entry name" value="Aamy"/>
    <property type="match status" value="1"/>
</dbReference>
<dbReference type="PANTHER" id="PTHR10357">
    <property type="entry name" value="ALPHA-AMYLASE FAMILY MEMBER"/>
    <property type="match status" value="1"/>
</dbReference>
<dbReference type="Pfam" id="PF00128">
    <property type="entry name" value="Alpha-amylase"/>
    <property type="match status" value="2"/>
</dbReference>
<evidence type="ECO:0000313" key="2">
    <source>
        <dbReference type="EMBL" id="MFC4874188.1"/>
    </source>
</evidence>
<dbReference type="SUPFAM" id="SSF51011">
    <property type="entry name" value="Glycosyl hydrolase domain"/>
    <property type="match status" value="1"/>
</dbReference>
<name>A0ABV9T649_9BACT</name>
<dbReference type="InterPro" id="IPR054049">
    <property type="entry name" value="SupH-like_C"/>
</dbReference>
<dbReference type="InterPro" id="IPR045857">
    <property type="entry name" value="O16G_dom_2"/>
</dbReference>
<dbReference type="Gene3D" id="2.60.40.1180">
    <property type="entry name" value="Golgi alpha-mannosidase II"/>
    <property type="match status" value="1"/>
</dbReference>
<sequence length="548" mass="63575">MIEDLWYKNAVMYNVDLESFMDLNGDGIGDFEGLARRLDYLHALGIDTIWLAPFQPTPNKDNGYDINDYYGVDVRHGSSGSFVEFMHQAKKRGIKVIIDLVINHTSDQHPWFQDARSSEKAKHRDWYVWSKKKPKHWDKGMVFPGKQQSTWTYDKKAKAYYFHRFYKHQPDLNMDNPDVRAEIRRIMGYWLELGISGFRVDAVPFVLESVMPGNSSHKLKFEYLGEFRKFLQWRKGDAIMLGEANVSPEETQRFFGEEGNGIHLMFNFFVNQHLFYALATADVDPLVKALEATRNRIPTAQWAHFLRNHDELDLGRLTGKQRQNIFDRFGPEENMQLYGRGIRRRLAPMLGNRAHIELAYSLLFSLPGTPVLYYGEEIGMGDDLRLNERDAVRTSMQWSADFQAGFSKAGKLVHPVIADGPYGHQHVNVETQRSEQDSLLNWMTAMVRLRQECSEIGWGDWQILKTGVPQVLGMHYSWKNSSLVILHNFDEKAHEVALDLRQDQEEKLVDMMAIQESKADEKGLHHISLDAYGYRWFRAGNLAHLLHE</sequence>
<keyword evidence="3" id="KW-1185">Reference proteome</keyword>
<dbReference type="InterPro" id="IPR013780">
    <property type="entry name" value="Glyco_hydro_b"/>
</dbReference>
<dbReference type="RefSeq" id="WP_377067796.1">
    <property type="nucleotide sequence ID" value="NZ_JBHSJJ010000016.1"/>
</dbReference>
<proteinExistence type="predicted"/>
<gene>
    <name evidence="2" type="ORF">ACFPFU_20960</name>
</gene>
<feature type="domain" description="Glycosyl hydrolase family 13 catalytic" evidence="1">
    <location>
        <begin position="14"/>
        <end position="393"/>
    </location>
</feature>
<dbReference type="InterPro" id="IPR017853">
    <property type="entry name" value="GH"/>
</dbReference>
<comment type="caution">
    <text evidence="2">The sequence shown here is derived from an EMBL/GenBank/DDBJ whole genome shotgun (WGS) entry which is preliminary data.</text>
</comment>
<dbReference type="Proteomes" id="UP001595818">
    <property type="component" value="Unassembled WGS sequence"/>
</dbReference>
<accession>A0ABV9T649</accession>
<dbReference type="Gene3D" id="3.90.400.10">
    <property type="entry name" value="Oligo-1,6-glucosidase, Domain 2"/>
    <property type="match status" value="1"/>
</dbReference>
<dbReference type="InterPro" id="IPR006047">
    <property type="entry name" value="GH13_cat_dom"/>
</dbReference>
<dbReference type="Pfam" id="PF22157">
    <property type="entry name" value="SupH-like_C"/>
    <property type="match status" value="1"/>
</dbReference>
<dbReference type="Gene3D" id="3.20.20.80">
    <property type="entry name" value="Glycosidases"/>
    <property type="match status" value="1"/>
</dbReference>
<dbReference type="SUPFAM" id="SSF51445">
    <property type="entry name" value="(Trans)glycosidases"/>
    <property type="match status" value="1"/>
</dbReference>